<evidence type="ECO:0000259" key="7">
    <source>
        <dbReference type="PROSITE" id="PS51078"/>
    </source>
</evidence>
<dbReference type="InterPro" id="IPR014757">
    <property type="entry name" value="Tscrpt_reg_IclR_C"/>
</dbReference>
<evidence type="ECO:0000313" key="8">
    <source>
        <dbReference type="EMBL" id="SKA98052.1"/>
    </source>
</evidence>
<sequence>MIPSDKYMITSVKNAMRMLRLFNSKQTEIGLTSLAEQINVPKSTAHRIASLLVKEGFLSKSPKSGKYRLGLSLLTLGGVVYNHRDIYIEAFPIVSALVQEINETAHICLLENGEVVYLFRKESDRQNRLITSIGRKNPIHCTGEGLCILAFQNKKTVERILSAPLYPYTSKTLTEREDILQELELIRKRGYAISIGQFHEGFMGISAPIRDYSQQVVSSLSIIGSTSTITPDRYSKLIEKVVCAAQDISEHLGYYK</sequence>
<keyword evidence="9" id="KW-1185">Reference proteome</keyword>
<dbReference type="Gene3D" id="1.10.10.10">
    <property type="entry name" value="Winged helix-like DNA-binding domain superfamily/Winged helix DNA-binding domain"/>
    <property type="match status" value="1"/>
</dbReference>
<evidence type="ECO:0000313" key="9">
    <source>
        <dbReference type="Proteomes" id="UP000190042"/>
    </source>
</evidence>
<feature type="domain" description="HTH iclR-type" evidence="6">
    <location>
        <begin position="9"/>
        <end position="71"/>
    </location>
</feature>
<keyword evidence="1" id="KW-0805">Transcription regulation</keyword>
<organism evidence="8 9">
    <name type="scientific">Sporosarcina newyorkensis</name>
    <dbReference type="NCBI Taxonomy" id="759851"/>
    <lineage>
        <taxon>Bacteria</taxon>
        <taxon>Bacillati</taxon>
        <taxon>Bacillota</taxon>
        <taxon>Bacilli</taxon>
        <taxon>Bacillales</taxon>
        <taxon>Caryophanaceae</taxon>
        <taxon>Sporosarcina</taxon>
    </lineage>
</organism>
<gene>
    <name evidence="8" type="ORF">SAMN04244570_1992</name>
</gene>
<dbReference type="RefSeq" id="WP_078817513.1">
    <property type="nucleotide sequence ID" value="NZ_FUYJ01000003.1"/>
</dbReference>
<evidence type="ECO:0000256" key="1">
    <source>
        <dbReference type="ARBA" id="ARBA00023015"/>
    </source>
</evidence>
<dbReference type="PANTHER" id="PTHR30136">
    <property type="entry name" value="HELIX-TURN-HELIX TRANSCRIPTIONAL REGULATOR, ICLR FAMILY"/>
    <property type="match status" value="1"/>
</dbReference>
<keyword evidence="2" id="KW-0238">DNA-binding</keyword>
<dbReference type="PANTHER" id="PTHR30136:SF35">
    <property type="entry name" value="HTH-TYPE TRANSCRIPTIONAL REGULATOR RV1719"/>
    <property type="match status" value="1"/>
</dbReference>
<dbReference type="GO" id="GO:0045892">
    <property type="term" value="P:negative regulation of DNA-templated transcription"/>
    <property type="evidence" value="ECO:0007669"/>
    <property type="project" value="TreeGrafter"/>
</dbReference>
<dbReference type="SUPFAM" id="SSF55781">
    <property type="entry name" value="GAF domain-like"/>
    <property type="match status" value="1"/>
</dbReference>
<name>A0A1T4Y898_9BACL</name>
<dbReference type="InterPro" id="IPR050707">
    <property type="entry name" value="HTH_MetabolicPath_Reg"/>
</dbReference>
<dbReference type="SMART" id="SM00346">
    <property type="entry name" value="HTH_ICLR"/>
    <property type="match status" value="1"/>
</dbReference>
<dbReference type="Pfam" id="PF09339">
    <property type="entry name" value="HTH_IclR"/>
    <property type="match status" value="1"/>
</dbReference>
<dbReference type="PROSITE" id="PS51077">
    <property type="entry name" value="HTH_ICLR"/>
    <property type="match status" value="1"/>
</dbReference>
<reference evidence="9" key="1">
    <citation type="submission" date="2017-02" db="EMBL/GenBank/DDBJ databases">
        <authorList>
            <person name="Varghese N."/>
            <person name="Submissions S."/>
        </authorList>
    </citation>
    <scope>NUCLEOTIDE SEQUENCE [LARGE SCALE GENOMIC DNA]</scope>
    <source>
        <strain evidence="9">DSM 23966</strain>
    </source>
</reference>
<dbReference type="InterPro" id="IPR029016">
    <property type="entry name" value="GAF-like_dom_sf"/>
</dbReference>
<dbReference type="EMBL" id="FUYJ01000003">
    <property type="protein sequence ID" value="SKA98052.1"/>
    <property type="molecule type" value="Genomic_DNA"/>
</dbReference>
<evidence type="ECO:0000259" key="6">
    <source>
        <dbReference type="PROSITE" id="PS51077"/>
    </source>
</evidence>
<dbReference type="SUPFAM" id="SSF46785">
    <property type="entry name" value="Winged helix' DNA-binding domain"/>
    <property type="match status" value="1"/>
</dbReference>
<dbReference type="PROSITE" id="PS51078">
    <property type="entry name" value="ICLR_ED"/>
    <property type="match status" value="1"/>
</dbReference>
<dbReference type="InterPro" id="IPR005471">
    <property type="entry name" value="Tscrpt_reg_IclR_N"/>
</dbReference>
<dbReference type="FunFam" id="1.10.10.10:FF:000056">
    <property type="entry name" value="IclR family transcriptional regulator"/>
    <property type="match status" value="1"/>
</dbReference>
<dbReference type="Gene3D" id="3.30.450.40">
    <property type="match status" value="1"/>
</dbReference>
<dbReference type="Proteomes" id="UP000190042">
    <property type="component" value="Unassembled WGS sequence"/>
</dbReference>
<evidence type="ECO:0000256" key="3">
    <source>
        <dbReference type="ARBA" id="ARBA00023163"/>
    </source>
</evidence>
<dbReference type="InterPro" id="IPR036388">
    <property type="entry name" value="WH-like_DNA-bd_sf"/>
</dbReference>
<evidence type="ECO:0000256" key="2">
    <source>
        <dbReference type="ARBA" id="ARBA00023125"/>
    </source>
</evidence>
<dbReference type="AlphaFoldDB" id="A0A1T4Y898"/>
<comment type="function">
    <text evidence="4">May be an activator protein for the gylABX operon.</text>
</comment>
<evidence type="ECO:0000256" key="4">
    <source>
        <dbReference type="ARBA" id="ARBA00058938"/>
    </source>
</evidence>
<dbReference type="InterPro" id="IPR036390">
    <property type="entry name" value="WH_DNA-bd_sf"/>
</dbReference>
<dbReference type="Pfam" id="PF01614">
    <property type="entry name" value="IclR_C"/>
    <property type="match status" value="1"/>
</dbReference>
<dbReference type="GO" id="GO:0003700">
    <property type="term" value="F:DNA-binding transcription factor activity"/>
    <property type="evidence" value="ECO:0007669"/>
    <property type="project" value="TreeGrafter"/>
</dbReference>
<accession>A0A1T4Y898</accession>
<evidence type="ECO:0000256" key="5">
    <source>
        <dbReference type="ARBA" id="ARBA00070406"/>
    </source>
</evidence>
<protein>
    <recommendedName>
        <fullName evidence="5">Glycerol operon regulatory protein</fullName>
    </recommendedName>
</protein>
<dbReference type="GO" id="GO:0003677">
    <property type="term" value="F:DNA binding"/>
    <property type="evidence" value="ECO:0007669"/>
    <property type="project" value="UniProtKB-KW"/>
</dbReference>
<keyword evidence="3" id="KW-0804">Transcription</keyword>
<feature type="domain" description="IclR-ED" evidence="7">
    <location>
        <begin position="72"/>
        <end position="254"/>
    </location>
</feature>
<proteinExistence type="predicted"/>